<dbReference type="InterPro" id="IPR013783">
    <property type="entry name" value="Ig-like_fold"/>
</dbReference>
<sequence length="541" mass="60631">MTAAGWVILLSVTFTVAQKLSGEADTYHVSAGYLFVLRCPPEDKHTNVTWSRGGGHNLSLPSGVEVIDGLLWFLPVQMSHNGSYTCEKWGEAGVTIGLSVSSEKCPEVPETIVITAGVNDGVPCKQTEIFNLKTTTNTRWLKDCKPLRGSISVEERGLMRLNGSSESDAGNYTCMVDVTFNGRKFTAARSIRLTFTTIGTVIRTKPKVIYPQQEVVVVKEGMAAEVKCKAYIGISEENDTYMYWTIDNVSTDDFTQLSDSWESFQEGDRVYYGLSTLSISEVHRQFINVPISCCVRTTLERTCGMAWLQEADHSALYTSVSLCISASLAVAAFLFFKVDLVLAYRKLLRHFSKQQISDGKLYDAYVSFLHPDTLTSDVTANFALQILPKEMEKHGYSLFIRGRDDCPGEAVHDVIAAMVRRCHRLIIVLSPEIRSSTQGETEEVETLCDNQTQLCYEQKIGVHDALTRNEPRVILVEIGSVDYRCLPESLRYIKRKQGALKWKKPSLKTNKCIKSRSNRNFWKSLRYNMPSVPSGKLHTIV</sequence>
<dbReference type="InterPro" id="IPR036179">
    <property type="entry name" value="Ig-like_dom_sf"/>
</dbReference>
<evidence type="ECO:0000313" key="12">
    <source>
        <dbReference type="Proteomes" id="UP000515161"/>
    </source>
</evidence>
<protein>
    <submittedName>
        <fullName evidence="13">Interleukin-1 receptor-like 2</fullName>
    </submittedName>
</protein>
<evidence type="ECO:0000256" key="2">
    <source>
        <dbReference type="ARBA" id="ARBA00022729"/>
    </source>
</evidence>
<comment type="similarity">
    <text evidence="1">Belongs to the interleukin-1 receptor family.</text>
</comment>
<dbReference type="Gene3D" id="2.60.40.10">
    <property type="entry name" value="Immunoglobulins"/>
    <property type="match status" value="3"/>
</dbReference>
<keyword evidence="8" id="KW-0393">Immunoglobulin domain</keyword>
<organism evidence="12 13">
    <name type="scientific">Gymnodraco acuticeps</name>
    <name type="common">Antarctic dragonfish</name>
    <dbReference type="NCBI Taxonomy" id="8218"/>
    <lineage>
        <taxon>Eukaryota</taxon>
        <taxon>Metazoa</taxon>
        <taxon>Chordata</taxon>
        <taxon>Craniata</taxon>
        <taxon>Vertebrata</taxon>
        <taxon>Euteleostomi</taxon>
        <taxon>Actinopterygii</taxon>
        <taxon>Neopterygii</taxon>
        <taxon>Teleostei</taxon>
        <taxon>Neoteleostei</taxon>
        <taxon>Acanthomorphata</taxon>
        <taxon>Eupercaria</taxon>
        <taxon>Perciformes</taxon>
        <taxon>Notothenioidei</taxon>
        <taxon>Bathydraconidae</taxon>
        <taxon>Gymnodraco</taxon>
    </lineage>
</organism>
<evidence type="ECO:0000256" key="3">
    <source>
        <dbReference type="ARBA" id="ARBA00022737"/>
    </source>
</evidence>
<feature type="chain" id="PRO_5028021338" evidence="9">
    <location>
        <begin position="18"/>
        <end position="541"/>
    </location>
</feature>
<feature type="domain" description="Ig-like" evidence="11">
    <location>
        <begin position="18"/>
        <end position="101"/>
    </location>
</feature>
<dbReference type="Pfam" id="PF01582">
    <property type="entry name" value="TIR"/>
    <property type="match status" value="1"/>
</dbReference>
<accession>A0A6P8TT67</accession>
<dbReference type="AlphaFoldDB" id="A0A6P8TT67"/>
<keyword evidence="5" id="KW-0520">NAD</keyword>
<evidence type="ECO:0000313" key="13">
    <source>
        <dbReference type="RefSeq" id="XP_034059497.1"/>
    </source>
</evidence>
<keyword evidence="7" id="KW-0325">Glycoprotein</keyword>
<evidence type="ECO:0000256" key="1">
    <source>
        <dbReference type="ARBA" id="ARBA00009752"/>
    </source>
</evidence>
<reference evidence="13" key="1">
    <citation type="submission" date="2025-08" db="UniProtKB">
        <authorList>
            <consortium name="RefSeq"/>
        </authorList>
    </citation>
    <scope>IDENTIFICATION</scope>
</reference>
<dbReference type="SUPFAM" id="SSF52200">
    <property type="entry name" value="Toll/Interleukin receptor TIR domain"/>
    <property type="match status" value="1"/>
</dbReference>
<evidence type="ECO:0000256" key="4">
    <source>
        <dbReference type="ARBA" id="ARBA00022801"/>
    </source>
</evidence>
<dbReference type="GO" id="GO:0016787">
    <property type="term" value="F:hydrolase activity"/>
    <property type="evidence" value="ECO:0007669"/>
    <property type="project" value="UniProtKB-KW"/>
</dbReference>
<gene>
    <name evidence="13" type="primary">LOC117538080</name>
</gene>
<dbReference type="PROSITE" id="PS50835">
    <property type="entry name" value="IG_LIKE"/>
    <property type="match status" value="2"/>
</dbReference>
<dbReference type="KEGG" id="gacu:117538080"/>
<dbReference type="RefSeq" id="XP_034059497.1">
    <property type="nucleotide sequence ID" value="XM_034203606.1"/>
</dbReference>
<keyword evidence="6" id="KW-1015">Disulfide bond</keyword>
<dbReference type="InterPro" id="IPR015621">
    <property type="entry name" value="IL-1_rcpt_fam"/>
</dbReference>
<evidence type="ECO:0000259" key="11">
    <source>
        <dbReference type="PROSITE" id="PS50835"/>
    </source>
</evidence>
<dbReference type="Gene3D" id="3.40.50.10140">
    <property type="entry name" value="Toll/interleukin-1 receptor homology (TIR) domain"/>
    <property type="match status" value="1"/>
</dbReference>
<dbReference type="SMART" id="SM00409">
    <property type="entry name" value="IG"/>
    <property type="match status" value="2"/>
</dbReference>
<evidence type="ECO:0000259" key="10">
    <source>
        <dbReference type="PROSITE" id="PS50104"/>
    </source>
</evidence>
<dbReference type="InterPro" id="IPR007110">
    <property type="entry name" value="Ig-like_dom"/>
</dbReference>
<dbReference type="PANTHER" id="PTHR11890">
    <property type="entry name" value="INTERLEUKIN-1 RECEPTOR FAMILY MEMBER"/>
    <property type="match status" value="1"/>
</dbReference>
<dbReference type="CDD" id="cd00096">
    <property type="entry name" value="Ig"/>
    <property type="match status" value="1"/>
</dbReference>
<keyword evidence="3" id="KW-0677">Repeat</keyword>
<keyword evidence="4" id="KW-0378">Hydrolase</keyword>
<dbReference type="PRINTS" id="PR01536">
    <property type="entry name" value="INTRLKN1R12F"/>
</dbReference>
<evidence type="ECO:0000256" key="5">
    <source>
        <dbReference type="ARBA" id="ARBA00023027"/>
    </source>
</evidence>
<dbReference type="GO" id="GO:0004908">
    <property type="term" value="F:interleukin-1 receptor activity"/>
    <property type="evidence" value="ECO:0007669"/>
    <property type="project" value="InterPro"/>
</dbReference>
<dbReference type="GeneID" id="117538080"/>
<dbReference type="FunCoup" id="A0A6P8TT67">
    <property type="interactions" value="169"/>
</dbReference>
<dbReference type="SMART" id="SM00255">
    <property type="entry name" value="TIR"/>
    <property type="match status" value="1"/>
</dbReference>
<keyword evidence="12" id="KW-1185">Reference proteome</keyword>
<dbReference type="PANTHER" id="PTHR11890:SF26">
    <property type="entry name" value="INTERLEUKIN-1 RECEPTOR TYPE 1"/>
    <property type="match status" value="1"/>
</dbReference>
<dbReference type="InterPro" id="IPR004074">
    <property type="entry name" value="IL-1_rcpt_I/II-typ"/>
</dbReference>
<dbReference type="SUPFAM" id="SSF48726">
    <property type="entry name" value="Immunoglobulin"/>
    <property type="match status" value="2"/>
</dbReference>
<evidence type="ECO:0000256" key="7">
    <source>
        <dbReference type="ARBA" id="ARBA00023180"/>
    </source>
</evidence>
<dbReference type="InParanoid" id="A0A6P8TT67"/>
<dbReference type="PROSITE" id="PS50104">
    <property type="entry name" value="TIR"/>
    <property type="match status" value="1"/>
</dbReference>
<evidence type="ECO:0000256" key="6">
    <source>
        <dbReference type="ARBA" id="ARBA00023157"/>
    </source>
</evidence>
<dbReference type="OrthoDB" id="9940746at2759"/>
<keyword evidence="2 9" id="KW-0732">Signal</keyword>
<dbReference type="InterPro" id="IPR000157">
    <property type="entry name" value="TIR_dom"/>
</dbReference>
<dbReference type="InterPro" id="IPR035897">
    <property type="entry name" value="Toll_tir_struct_dom_sf"/>
</dbReference>
<dbReference type="Proteomes" id="UP000515161">
    <property type="component" value="Unplaced"/>
</dbReference>
<proteinExistence type="inferred from homology"/>
<feature type="signal peptide" evidence="9">
    <location>
        <begin position="1"/>
        <end position="17"/>
    </location>
</feature>
<feature type="domain" description="TIR" evidence="10">
    <location>
        <begin position="360"/>
        <end position="529"/>
    </location>
</feature>
<dbReference type="PRINTS" id="PR01537">
    <property type="entry name" value="INTRLKN1R1F"/>
</dbReference>
<evidence type="ECO:0000256" key="8">
    <source>
        <dbReference type="ARBA" id="ARBA00023319"/>
    </source>
</evidence>
<feature type="domain" description="Ig-like" evidence="11">
    <location>
        <begin position="106"/>
        <end position="192"/>
    </location>
</feature>
<evidence type="ECO:0000256" key="9">
    <source>
        <dbReference type="SAM" id="SignalP"/>
    </source>
</evidence>
<dbReference type="InterPro" id="IPR003599">
    <property type="entry name" value="Ig_sub"/>
</dbReference>
<name>A0A6P8TT67_GYMAC</name>